<gene>
    <name evidence="2" type="ORF">BOVATA_042400</name>
</gene>
<dbReference type="RefSeq" id="XP_028868990.1">
    <property type="nucleotide sequence ID" value="XM_029013157.1"/>
</dbReference>
<keyword evidence="1" id="KW-1133">Transmembrane helix</keyword>
<dbReference type="VEuPathDB" id="PiroplasmaDB:BOVATA_042400"/>
<dbReference type="EMBL" id="BDSA01000006">
    <property type="protein sequence ID" value="GBE62747.1"/>
    <property type="molecule type" value="Genomic_DNA"/>
</dbReference>
<sequence>MKRKVQATAPKGSGDTPAQLSDMYCTQEISKILHSVTLEELTKLGLKEDVFVSYTRIVLYLLLCGIGAYSAAFITVDKNKQHLKIAVGDVTRHGVSPTRYGETESLVGNMHVQDNLKVYIWSGVNWYEGMYDIKYAFPNSPNDIATYQVPLSETFFEDGKLDEEWYHNSMVRLSDEIKAASKKAA</sequence>
<dbReference type="Proteomes" id="UP000236319">
    <property type="component" value="Unassembled WGS sequence"/>
</dbReference>
<evidence type="ECO:0000256" key="1">
    <source>
        <dbReference type="SAM" id="Phobius"/>
    </source>
</evidence>
<reference evidence="2 3" key="1">
    <citation type="journal article" date="2017" name="BMC Genomics">
        <title>Whole-genome assembly of Babesia ovata and comparative genomics between closely related pathogens.</title>
        <authorList>
            <person name="Yamagishi J."/>
            <person name="Asada M."/>
            <person name="Hakimi H."/>
            <person name="Tanaka T.Q."/>
            <person name="Sugimoto C."/>
            <person name="Kawazu S."/>
        </authorList>
    </citation>
    <scope>NUCLEOTIDE SEQUENCE [LARGE SCALE GENOMIC DNA]</scope>
    <source>
        <strain evidence="2 3">Miyake</strain>
    </source>
</reference>
<accession>A0A2H6KIC6</accession>
<evidence type="ECO:0000313" key="2">
    <source>
        <dbReference type="EMBL" id="GBE62747.1"/>
    </source>
</evidence>
<feature type="transmembrane region" description="Helical" evidence="1">
    <location>
        <begin position="57"/>
        <end position="76"/>
    </location>
</feature>
<dbReference type="AlphaFoldDB" id="A0A2H6KIC6"/>
<dbReference type="GeneID" id="39876517"/>
<protein>
    <submittedName>
        <fullName evidence="2">Acetyltransferase</fullName>
    </submittedName>
</protein>
<evidence type="ECO:0000313" key="3">
    <source>
        <dbReference type="Proteomes" id="UP000236319"/>
    </source>
</evidence>
<keyword evidence="3" id="KW-1185">Reference proteome</keyword>
<proteinExistence type="predicted"/>
<keyword evidence="2" id="KW-0808">Transferase</keyword>
<comment type="caution">
    <text evidence="2">The sequence shown here is derived from an EMBL/GenBank/DDBJ whole genome shotgun (WGS) entry which is preliminary data.</text>
</comment>
<dbReference type="GO" id="GO:0016740">
    <property type="term" value="F:transferase activity"/>
    <property type="evidence" value="ECO:0007669"/>
    <property type="project" value="UniProtKB-KW"/>
</dbReference>
<organism evidence="2 3">
    <name type="scientific">Babesia ovata</name>
    <dbReference type="NCBI Taxonomy" id="189622"/>
    <lineage>
        <taxon>Eukaryota</taxon>
        <taxon>Sar</taxon>
        <taxon>Alveolata</taxon>
        <taxon>Apicomplexa</taxon>
        <taxon>Aconoidasida</taxon>
        <taxon>Piroplasmida</taxon>
        <taxon>Babesiidae</taxon>
        <taxon>Babesia</taxon>
    </lineage>
</organism>
<dbReference type="OrthoDB" id="365572at2759"/>
<keyword evidence="1" id="KW-0812">Transmembrane</keyword>
<name>A0A2H6KIC6_9APIC</name>
<keyword evidence="1" id="KW-0472">Membrane</keyword>